<evidence type="ECO:0000259" key="1">
    <source>
        <dbReference type="PROSITE" id="PS50948"/>
    </source>
</evidence>
<dbReference type="AlphaFoldDB" id="A0A0C2N594"/>
<dbReference type="EMBL" id="JWZT01002614">
    <property type="protein sequence ID" value="KII69057.1"/>
    <property type="molecule type" value="Genomic_DNA"/>
</dbReference>
<reference evidence="2 3" key="1">
    <citation type="journal article" date="2014" name="Genome Biol. Evol.">
        <title>The genome of the myxosporean Thelohanellus kitauei shows adaptations to nutrient acquisition within its fish host.</title>
        <authorList>
            <person name="Yang Y."/>
            <person name="Xiong J."/>
            <person name="Zhou Z."/>
            <person name="Huo F."/>
            <person name="Miao W."/>
            <person name="Ran C."/>
            <person name="Liu Y."/>
            <person name="Zhang J."/>
            <person name="Feng J."/>
            <person name="Wang M."/>
            <person name="Wang M."/>
            <person name="Wang L."/>
            <person name="Yao B."/>
        </authorList>
    </citation>
    <scope>NUCLEOTIDE SEQUENCE [LARGE SCALE GENOMIC DNA]</scope>
    <source>
        <strain evidence="2">Wuqing</strain>
    </source>
</reference>
<dbReference type="InterPro" id="IPR013320">
    <property type="entry name" value="ConA-like_dom_sf"/>
</dbReference>
<dbReference type="OrthoDB" id="547680at2759"/>
<dbReference type="SUPFAM" id="SSF49899">
    <property type="entry name" value="Concanavalin A-like lectins/glucanases"/>
    <property type="match status" value="1"/>
</dbReference>
<comment type="caution">
    <text evidence="2">The sequence shown here is derived from an EMBL/GenBank/DDBJ whole genome shotgun (WGS) entry which is preliminary data.</text>
</comment>
<proteinExistence type="predicted"/>
<organism evidence="2 3">
    <name type="scientific">Thelohanellus kitauei</name>
    <name type="common">Myxosporean</name>
    <dbReference type="NCBI Taxonomy" id="669202"/>
    <lineage>
        <taxon>Eukaryota</taxon>
        <taxon>Metazoa</taxon>
        <taxon>Cnidaria</taxon>
        <taxon>Myxozoa</taxon>
        <taxon>Myxosporea</taxon>
        <taxon>Bivalvulida</taxon>
        <taxon>Platysporina</taxon>
        <taxon>Myxobolidae</taxon>
        <taxon>Thelohanellus</taxon>
    </lineage>
</organism>
<evidence type="ECO:0000313" key="3">
    <source>
        <dbReference type="Proteomes" id="UP000031668"/>
    </source>
</evidence>
<dbReference type="Gene3D" id="2.60.120.200">
    <property type="match status" value="1"/>
</dbReference>
<accession>A0A0C2N594</accession>
<evidence type="ECO:0000313" key="2">
    <source>
        <dbReference type="EMBL" id="KII69057.1"/>
    </source>
</evidence>
<gene>
    <name evidence="2" type="ORF">RF11_11164</name>
</gene>
<dbReference type="Pfam" id="PF13385">
    <property type="entry name" value="Laminin_G_3"/>
    <property type="match status" value="1"/>
</dbReference>
<protein>
    <recommendedName>
        <fullName evidence="1">Apple domain-containing protein</fullName>
    </recommendedName>
</protein>
<name>A0A0C2N594_THEKT</name>
<keyword evidence="3" id="KW-1185">Reference proteome</keyword>
<feature type="domain" description="Apple" evidence="1">
    <location>
        <begin position="202"/>
        <end position="267"/>
    </location>
</feature>
<dbReference type="PROSITE" id="PS50948">
    <property type="entry name" value="PAN"/>
    <property type="match status" value="1"/>
</dbReference>
<dbReference type="Proteomes" id="UP000031668">
    <property type="component" value="Unassembled WGS sequence"/>
</dbReference>
<dbReference type="InterPro" id="IPR003609">
    <property type="entry name" value="Pan_app"/>
</dbReference>
<sequence>MNGIISANSSVLPYIPTSTLSISLWVWFDKYDVDITIFKCHNLKTGDAVILSYISPQIIWIIHFNRTDHKFTTTAHLDIQEIDAKRWIHITVTYNSIFGLANIFKNGRLLQASYVDGEKLSPDMWMNGEYHLWVSSETEARGKLDELYIIDSAIGNTEIHDLMGLCNIAIDFGIPLVLQEDPSTKQSINQLPSLLENQDISCKNKNITEYSDMEMESQMFTIQHRVIRQKDCQDQCCKNHQCIAYNYKNELCTLYLEEKDMSKFKACLEDFKYTDSIRGRLEGQLSQIFISAARDLESCVKLVCKEKQYDSVLFDTESFNCFGIYCTNYTTCKILVNDEYATQLVPTRSNHIYSMRH</sequence>